<feature type="transmembrane region" description="Helical" evidence="1">
    <location>
        <begin position="115"/>
        <end position="135"/>
    </location>
</feature>
<dbReference type="InterPro" id="IPR018750">
    <property type="entry name" value="DUF2306_membrane"/>
</dbReference>
<keyword evidence="3" id="KW-1185">Reference proteome</keyword>
<organism evidence="2 3">
    <name type="scientific">Tigheibacillus jepli</name>
    <dbReference type="NCBI Taxonomy" id="3035914"/>
    <lineage>
        <taxon>Bacteria</taxon>
        <taxon>Bacillati</taxon>
        <taxon>Bacillota</taxon>
        <taxon>Bacilli</taxon>
        <taxon>Bacillales</taxon>
        <taxon>Bacillaceae</taxon>
        <taxon>Tigheibacillus</taxon>
    </lineage>
</organism>
<feature type="transmembrane region" description="Helical" evidence="1">
    <location>
        <begin position="147"/>
        <end position="167"/>
    </location>
</feature>
<evidence type="ECO:0000313" key="2">
    <source>
        <dbReference type="EMBL" id="MDY0406702.1"/>
    </source>
</evidence>
<comment type="caution">
    <text evidence="2">The sequence shown here is derived from an EMBL/GenBank/DDBJ whole genome shotgun (WGS) entry which is preliminary data.</text>
</comment>
<feature type="transmembrane region" description="Helical" evidence="1">
    <location>
        <begin position="88"/>
        <end position="109"/>
    </location>
</feature>
<dbReference type="Proteomes" id="UP001228376">
    <property type="component" value="Unassembled WGS sequence"/>
</dbReference>
<sequence length="243" mass="28371">MKKNIWIILLIVSLMWVMHTFSKNFMVDPTFQNFLARKDEVLTNESLWILMIRLHIIFAIISLITGPLGVIKKLRIKSIPFHRWNGRVYVLSILLNYIPGVYVSFFATGGWLSTMGFLVLNTLWLGTTILGFINIRRKNVIKHSSWMSRSFFLAFANMFIYIIVVISHNALQFSYGTSYTIAVWLCWVISLCIAEIMIRKKYLYKWILTNASIPWPFLRIPLVHLKISCTFLLSTLLTNKKAR</sequence>
<feature type="transmembrane region" description="Helical" evidence="1">
    <location>
        <begin position="46"/>
        <end position="68"/>
    </location>
</feature>
<keyword evidence="1" id="KW-0812">Transmembrane</keyword>
<name>A0ABU5CK18_9BACI</name>
<feature type="transmembrane region" description="Helical" evidence="1">
    <location>
        <begin position="179"/>
        <end position="198"/>
    </location>
</feature>
<accession>A0ABU5CK18</accession>
<evidence type="ECO:0000256" key="1">
    <source>
        <dbReference type="SAM" id="Phobius"/>
    </source>
</evidence>
<protein>
    <submittedName>
        <fullName evidence="2">DUF2306 domain-containing protein</fullName>
    </submittedName>
</protein>
<proteinExistence type="predicted"/>
<keyword evidence="1" id="KW-0472">Membrane</keyword>
<dbReference type="EMBL" id="JAROCA020000002">
    <property type="protein sequence ID" value="MDY0406702.1"/>
    <property type="molecule type" value="Genomic_DNA"/>
</dbReference>
<gene>
    <name evidence="2" type="ORF">P5G51_016230</name>
</gene>
<evidence type="ECO:0000313" key="3">
    <source>
        <dbReference type="Proteomes" id="UP001228376"/>
    </source>
</evidence>
<dbReference type="RefSeq" id="WP_320385048.1">
    <property type="nucleotide sequence ID" value="NZ_JAROCA020000002.1"/>
</dbReference>
<keyword evidence="1" id="KW-1133">Transmembrane helix</keyword>
<reference evidence="2 3" key="1">
    <citation type="submission" date="2023-10" db="EMBL/GenBank/DDBJ databases">
        <title>179-bfca-hs.</title>
        <authorList>
            <person name="Miliotis G."/>
            <person name="Sengupta P."/>
            <person name="Hameed A."/>
            <person name="Chuvochina M."/>
            <person name="Mcdonagh F."/>
            <person name="Simpson A.C."/>
            <person name="Singh N.K."/>
            <person name="Rekha P.D."/>
            <person name="Raman K."/>
            <person name="Hugenholtz P."/>
            <person name="Venkateswaran K."/>
        </authorList>
    </citation>
    <scope>NUCLEOTIDE SEQUENCE [LARGE SCALE GENOMIC DNA]</scope>
    <source>
        <strain evidence="2 3">179-BFC-A-HS</strain>
    </source>
</reference>
<dbReference type="Pfam" id="PF10067">
    <property type="entry name" value="DUF2306"/>
    <property type="match status" value="1"/>
</dbReference>